<keyword evidence="9 10" id="KW-0472">Membrane</keyword>
<comment type="cofactor">
    <cofactor evidence="10">
        <name>FMN</name>
        <dbReference type="ChEBI" id="CHEBI:58210"/>
    </cofactor>
</comment>
<evidence type="ECO:0000256" key="7">
    <source>
        <dbReference type="ARBA" id="ARBA00022982"/>
    </source>
</evidence>
<feature type="transmembrane region" description="Helical" evidence="10">
    <location>
        <begin position="96"/>
        <end position="114"/>
    </location>
</feature>
<feature type="transmembrane region" description="Helical" evidence="10">
    <location>
        <begin position="126"/>
        <end position="145"/>
    </location>
</feature>
<keyword evidence="7 10" id="KW-0249">Electron transport</keyword>
<dbReference type="InterPro" id="IPR011303">
    <property type="entry name" value="RnfD_bac"/>
</dbReference>
<feature type="transmembrane region" description="Helical" evidence="10">
    <location>
        <begin position="48"/>
        <end position="67"/>
    </location>
</feature>
<evidence type="ECO:0000256" key="9">
    <source>
        <dbReference type="ARBA" id="ARBA00023136"/>
    </source>
</evidence>
<gene>
    <name evidence="10" type="primary">rnfD</name>
    <name evidence="11" type="ORF">WMO24_07845</name>
</gene>
<evidence type="ECO:0000256" key="1">
    <source>
        <dbReference type="ARBA" id="ARBA00022448"/>
    </source>
</evidence>
<keyword evidence="8 10" id="KW-1133">Transmembrane helix</keyword>
<feature type="modified residue" description="FMN phosphoryl threonine" evidence="10">
    <location>
        <position position="157"/>
    </location>
</feature>
<dbReference type="EC" id="7.-.-.-" evidence="10"/>
<comment type="function">
    <text evidence="10">Part of a membrane-bound complex that couples electron transfer with translocation of ions across the membrane.</text>
</comment>
<comment type="subunit">
    <text evidence="10">The complex is composed of six subunits: RnfA, RnfB, RnfC, RnfD, RnfE and RnfG.</text>
</comment>
<evidence type="ECO:0000256" key="6">
    <source>
        <dbReference type="ARBA" id="ARBA00022967"/>
    </source>
</evidence>
<evidence type="ECO:0000256" key="4">
    <source>
        <dbReference type="ARBA" id="ARBA00022643"/>
    </source>
</evidence>
<organism evidence="11 12">
    <name type="scientific">Ruthenibacterium intestinale</name>
    <dbReference type="NCBI Taxonomy" id="3133163"/>
    <lineage>
        <taxon>Bacteria</taxon>
        <taxon>Bacillati</taxon>
        <taxon>Bacillota</taxon>
        <taxon>Clostridia</taxon>
        <taxon>Eubacteriales</taxon>
        <taxon>Oscillospiraceae</taxon>
        <taxon>Ruthenibacterium</taxon>
    </lineage>
</organism>
<evidence type="ECO:0000256" key="8">
    <source>
        <dbReference type="ARBA" id="ARBA00022989"/>
    </source>
</evidence>
<proteinExistence type="inferred from homology"/>
<keyword evidence="12" id="KW-1185">Reference proteome</keyword>
<evidence type="ECO:0000313" key="11">
    <source>
        <dbReference type="EMBL" id="MEQ2520340.1"/>
    </source>
</evidence>
<evidence type="ECO:0000313" key="12">
    <source>
        <dbReference type="Proteomes" id="UP001477672"/>
    </source>
</evidence>
<sequence length="310" mass="32373">MEPKKLVVTASPHIVDQSSTRGLMGHVIIALMPALVASAFIFGFRALLVTGVTVAACVGFEALYCVLMKKPVPVGDLSAVVTGLILAFNLPATIPLWIAVVGAFIAIVVVKQLFGGIGCNFANPALVGRIALFVGFAGRMTAYAFPETDIDVLATATPLVAGKSLSSMDMLFNLAFGIHGGVLGETCSVMLLLGGIYLIVTRTISAAIPVAYLGTVAVLSLVFGQDVVLQLLGGGLLLGAFFMATDYVTSPFTLKGKIVYGIGLGVITCAIRFWGNMAEGVSFSLLIMNLLVPYINDLTRQKPLGGVKSK</sequence>
<keyword evidence="6 10" id="KW-1278">Translocase</keyword>
<feature type="transmembrane region" description="Helical" evidence="10">
    <location>
        <begin position="174"/>
        <end position="199"/>
    </location>
</feature>
<evidence type="ECO:0000256" key="5">
    <source>
        <dbReference type="ARBA" id="ARBA00022692"/>
    </source>
</evidence>
<keyword evidence="1 10" id="KW-0813">Transport</keyword>
<feature type="transmembrane region" description="Helical" evidence="10">
    <location>
        <begin position="23"/>
        <end position="42"/>
    </location>
</feature>
<keyword evidence="3 10" id="KW-0285">Flavoprotein</keyword>
<evidence type="ECO:0000256" key="3">
    <source>
        <dbReference type="ARBA" id="ARBA00022630"/>
    </source>
</evidence>
<reference evidence="11 12" key="1">
    <citation type="submission" date="2024-03" db="EMBL/GenBank/DDBJ databases">
        <title>Human intestinal bacterial collection.</title>
        <authorList>
            <person name="Pauvert C."/>
            <person name="Hitch T.C.A."/>
            <person name="Clavel T."/>
        </authorList>
    </citation>
    <scope>NUCLEOTIDE SEQUENCE [LARGE SCALE GENOMIC DNA]</scope>
    <source>
        <strain evidence="11 12">CLA-JM-H11</strain>
    </source>
</reference>
<dbReference type="PANTHER" id="PTHR30578">
    <property type="entry name" value="ELECTRON TRANSPORT COMPLEX PROTEIN RNFD"/>
    <property type="match status" value="1"/>
</dbReference>
<evidence type="ECO:0000256" key="2">
    <source>
        <dbReference type="ARBA" id="ARBA00022553"/>
    </source>
</evidence>
<dbReference type="InterPro" id="IPR004338">
    <property type="entry name" value="NqrB/RnfD"/>
</dbReference>
<evidence type="ECO:0000256" key="10">
    <source>
        <dbReference type="HAMAP-Rule" id="MF_00462"/>
    </source>
</evidence>
<comment type="similarity">
    <text evidence="10">Belongs to the NqrB/RnfD family.</text>
</comment>
<keyword evidence="5 10" id="KW-0812">Transmembrane</keyword>
<accession>A0ABV1GER0</accession>
<keyword evidence="2 10" id="KW-0597">Phosphoprotein</keyword>
<keyword evidence="4 10" id="KW-0288">FMN</keyword>
<feature type="transmembrane region" description="Helical" evidence="10">
    <location>
        <begin position="206"/>
        <end position="223"/>
    </location>
</feature>
<dbReference type="EMBL" id="JBBMFA010000085">
    <property type="protein sequence ID" value="MEQ2520340.1"/>
    <property type="molecule type" value="Genomic_DNA"/>
</dbReference>
<comment type="caution">
    <text evidence="11">The sequence shown here is derived from an EMBL/GenBank/DDBJ whole genome shotgun (WGS) entry which is preliminary data.</text>
</comment>
<name>A0ABV1GER0_9FIRM</name>
<dbReference type="Proteomes" id="UP001477672">
    <property type="component" value="Unassembled WGS sequence"/>
</dbReference>
<dbReference type="Pfam" id="PF03116">
    <property type="entry name" value="NQR2_RnfD_RnfE"/>
    <property type="match status" value="1"/>
</dbReference>
<dbReference type="NCBIfam" id="TIGR01946">
    <property type="entry name" value="rnfD"/>
    <property type="match status" value="1"/>
</dbReference>
<protein>
    <recommendedName>
        <fullName evidence="10">Ion-translocating oxidoreductase complex subunit D</fullName>
        <ecNumber evidence="10">7.-.-.-</ecNumber>
    </recommendedName>
    <alternativeName>
        <fullName evidence="10">Rnf electron transport complex subunit D</fullName>
    </alternativeName>
</protein>
<feature type="transmembrane region" description="Helical" evidence="10">
    <location>
        <begin position="229"/>
        <end position="249"/>
    </location>
</feature>
<dbReference type="RefSeq" id="WP_349215836.1">
    <property type="nucleotide sequence ID" value="NZ_JBBMFA010000085.1"/>
</dbReference>
<comment type="subcellular location">
    <subcellularLocation>
        <location evidence="10">Cell membrane</location>
        <topology evidence="10">Multi-pass membrane protein</topology>
    </subcellularLocation>
</comment>
<dbReference type="HAMAP" id="MF_00462">
    <property type="entry name" value="RsxD_RnfD"/>
    <property type="match status" value="1"/>
</dbReference>
<keyword evidence="10" id="KW-1003">Cell membrane</keyword>
<feature type="transmembrane region" description="Helical" evidence="10">
    <location>
        <begin position="258"/>
        <end position="275"/>
    </location>
</feature>
<dbReference type="PANTHER" id="PTHR30578:SF0">
    <property type="entry name" value="ION-TRANSLOCATING OXIDOREDUCTASE COMPLEX SUBUNIT D"/>
    <property type="match status" value="1"/>
</dbReference>